<evidence type="ECO:0000313" key="1">
    <source>
        <dbReference type="EMBL" id="TYC09627.1"/>
    </source>
</evidence>
<dbReference type="Gene3D" id="1.20.1260.10">
    <property type="match status" value="1"/>
</dbReference>
<evidence type="ECO:0000313" key="2">
    <source>
        <dbReference type="Proteomes" id="UP000323621"/>
    </source>
</evidence>
<dbReference type="Pfam" id="PF05138">
    <property type="entry name" value="PaaA_PaaC"/>
    <property type="match status" value="1"/>
</dbReference>
<dbReference type="InterPro" id="IPR012347">
    <property type="entry name" value="Ferritin-like"/>
</dbReference>
<sequence length="251" mass="28721">MKNENLYNYILGIADNSLILGQRLGELTGHGPSLETDIACTNMSLDLFGQVRSYYQYAAKLKGGDATEDTIAFLRKERDYVNVLLVEQPDRDFAYTMARQFLFDVYHLLFLQELQKSHDITLTAIAKKSIKEVSYHQRFSTDWIKRLGDGTTVSHDKMQEAIDSLWTYTDELFHQTAADKAMVAEGIGVDVTALKVKYYSLVSAVLEEATLKIPESKWFQKGGKKGIHTEHFGYILSNMQYMQLAYPNMEW</sequence>
<accession>A0ABY3M7Y0</accession>
<reference evidence="1 2" key="1">
    <citation type="submission" date="2019-08" db="EMBL/GenBank/DDBJ databases">
        <title>Genomes of Antarctic Bizionia species.</title>
        <authorList>
            <person name="Bowman J.P."/>
        </authorList>
    </citation>
    <scope>NUCLEOTIDE SEQUENCE [LARGE SCALE GENOMIC DNA]</scope>
    <source>
        <strain evidence="1 2">IC164</strain>
    </source>
</reference>
<dbReference type="Proteomes" id="UP000323621">
    <property type="component" value="Unassembled WGS sequence"/>
</dbReference>
<name>A0ABY3M7Y0_9FLAO</name>
<gene>
    <name evidence="1" type="primary">paaC</name>
    <name evidence="1" type="ORF">ES677_12855</name>
</gene>
<dbReference type="InterPro" id="IPR011882">
    <property type="entry name" value="PaaC"/>
</dbReference>
<proteinExistence type="predicted"/>
<dbReference type="PANTHER" id="PTHR30458:SF0">
    <property type="entry name" value="1,2-PHENYLACETYL-COA EPOXIDASE, SUBUNIT C"/>
    <property type="match status" value="1"/>
</dbReference>
<comment type="caution">
    <text evidence="1">The sequence shown here is derived from an EMBL/GenBank/DDBJ whole genome shotgun (WGS) entry which is preliminary data.</text>
</comment>
<dbReference type="EMBL" id="VSKN01000022">
    <property type="protein sequence ID" value="TYC09627.1"/>
    <property type="molecule type" value="Genomic_DNA"/>
</dbReference>
<dbReference type="NCBIfam" id="TIGR02158">
    <property type="entry name" value="PA_CoA_Oxy3"/>
    <property type="match status" value="1"/>
</dbReference>
<dbReference type="InterPro" id="IPR009078">
    <property type="entry name" value="Ferritin-like_SF"/>
</dbReference>
<organism evidence="1 2">
    <name type="scientific">Bizionia gelidisalsuginis</name>
    <dbReference type="NCBI Taxonomy" id="291188"/>
    <lineage>
        <taxon>Bacteria</taxon>
        <taxon>Pseudomonadati</taxon>
        <taxon>Bacteroidota</taxon>
        <taxon>Flavobacteriia</taxon>
        <taxon>Flavobacteriales</taxon>
        <taxon>Flavobacteriaceae</taxon>
        <taxon>Bizionia</taxon>
    </lineage>
</organism>
<keyword evidence="2" id="KW-1185">Reference proteome</keyword>
<protein>
    <submittedName>
        <fullName evidence="1">Phenylacetate-CoA oxygenase subunit PaaC</fullName>
    </submittedName>
</protein>
<dbReference type="PANTHER" id="PTHR30458">
    <property type="entry name" value="PHENYLACETIC ACID DEGRADATION PROTEIN PAA"/>
    <property type="match status" value="1"/>
</dbReference>
<dbReference type="PIRSF" id="PIRSF037834">
    <property type="entry name" value="PA_CoA_Oase3"/>
    <property type="match status" value="1"/>
</dbReference>
<dbReference type="RefSeq" id="WP_148381448.1">
    <property type="nucleotide sequence ID" value="NZ_VSKN01000022.1"/>
</dbReference>
<dbReference type="SUPFAM" id="SSF47240">
    <property type="entry name" value="Ferritin-like"/>
    <property type="match status" value="1"/>
</dbReference>
<dbReference type="InterPro" id="IPR052703">
    <property type="entry name" value="Aromatic_CoA_ox/epox"/>
</dbReference>
<dbReference type="InterPro" id="IPR007814">
    <property type="entry name" value="PaaA_PaaC"/>
</dbReference>